<dbReference type="GeneID" id="302998797"/>
<dbReference type="GO" id="GO:0005524">
    <property type="term" value="F:ATP binding"/>
    <property type="evidence" value="ECO:0007669"/>
    <property type="project" value="UniProtKB-KW"/>
</dbReference>
<dbReference type="GO" id="GO:0016787">
    <property type="term" value="F:hydrolase activity"/>
    <property type="evidence" value="ECO:0007669"/>
    <property type="project" value="UniProtKB-KW"/>
</dbReference>
<dbReference type="GO" id="GO:0003677">
    <property type="term" value="F:DNA binding"/>
    <property type="evidence" value="ECO:0007669"/>
    <property type="project" value="InterPro"/>
</dbReference>
<name>F2NSA3_TRES6</name>
<dbReference type="HOGENOM" id="CLU_024175_0_0_12"/>
<gene>
    <name evidence="7" type="ordered locus">Tresu_1640</name>
</gene>
<dbReference type="SMART" id="SM00487">
    <property type="entry name" value="DEXDc"/>
    <property type="match status" value="1"/>
</dbReference>
<dbReference type="OrthoDB" id="9814088at2"/>
<evidence type="ECO:0000256" key="1">
    <source>
        <dbReference type="ARBA" id="ARBA00022741"/>
    </source>
</evidence>
<reference evidence="8" key="2">
    <citation type="submission" date="2011-04" db="EMBL/GenBank/DDBJ databases">
        <title>The complete genome of chromosome of Treponema succinifaciens DSM 2489.</title>
        <authorList>
            <person name="Lucas S."/>
            <person name="Copeland A."/>
            <person name="Lapidus A."/>
            <person name="Bruce D."/>
            <person name="Goodwin L."/>
            <person name="Pitluck S."/>
            <person name="Peters L."/>
            <person name="Kyrpides N."/>
            <person name="Mavromatis K."/>
            <person name="Ivanova N."/>
            <person name="Ovchinnikova G."/>
            <person name="Teshima H."/>
            <person name="Detter J.C."/>
            <person name="Tapia R."/>
            <person name="Han C."/>
            <person name="Land M."/>
            <person name="Hauser L."/>
            <person name="Markowitz V."/>
            <person name="Cheng J.-F."/>
            <person name="Hugenholtz P."/>
            <person name="Woyke T."/>
            <person name="Wu D."/>
            <person name="Gronow S."/>
            <person name="Wellnitz S."/>
            <person name="Brambilla E."/>
            <person name="Klenk H.-P."/>
            <person name="Eisen J.A."/>
        </authorList>
    </citation>
    <scope>NUCLEOTIDE SEQUENCE [LARGE SCALE GENOMIC DNA]</scope>
    <source>
        <strain evidence="8">ATCC 33096 / DSM 2489 / 6091</strain>
    </source>
</reference>
<dbReference type="PANTHER" id="PTHR11274:SF0">
    <property type="entry name" value="GENERAL TRANSCRIPTION AND DNA REPAIR FACTOR IIH HELICASE SUBUNIT XPB"/>
    <property type="match status" value="1"/>
</dbReference>
<accession>F2NSA3</accession>
<dbReference type="Pfam" id="PF04851">
    <property type="entry name" value="ResIII"/>
    <property type="match status" value="1"/>
</dbReference>
<evidence type="ECO:0000256" key="3">
    <source>
        <dbReference type="ARBA" id="ARBA00022806"/>
    </source>
</evidence>
<reference evidence="7 8" key="1">
    <citation type="journal article" date="2011" name="Stand. Genomic Sci.">
        <title>Complete genome sequence of Treponema succinifaciens type strain (6091).</title>
        <authorList>
            <person name="Han C."/>
            <person name="Gronow S."/>
            <person name="Teshima H."/>
            <person name="Lapidus A."/>
            <person name="Nolan M."/>
            <person name="Lucas S."/>
            <person name="Hammon N."/>
            <person name="Deshpande S."/>
            <person name="Cheng J.F."/>
            <person name="Zeytun A."/>
            <person name="Tapia R."/>
            <person name="Goodwin L."/>
            <person name="Pitluck S."/>
            <person name="Liolios K."/>
            <person name="Pagani I."/>
            <person name="Ivanova N."/>
            <person name="Mavromatis K."/>
            <person name="Mikhailova N."/>
            <person name="Huntemann M."/>
            <person name="Pati A."/>
            <person name="Chen A."/>
            <person name="Palaniappan K."/>
            <person name="Land M."/>
            <person name="Hauser L."/>
            <person name="Brambilla E.M."/>
            <person name="Rohde M."/>
            <person name="Goker M."/>
            <person name="Woyke T."/>
            <person name="Bristow J."/>
            <person name="Eisen J.A."/>
            <person name="Markowitz V."/>
            <person name="Hugenholtz P."/>
            <person name="Kyrpides N.C."/>
            <person name="Klenk H.P."/>
            <person name="Detter J.C."/>
        </authorList>
    </citation>
    <scope>NUCLEOTIDE SEQUENCE [LARGE SCALE GENOMIC DNA]</scope>
    <source>
        <strain evidence="8">ATCC 33096 / DSM 2489 / 6091</strain>
    </source>
</reference>
<dbReference type="GO" id="GO:0004386">
    <property type="term" value="F:helicase activity"/>
    <property type="evidence" value="ECO:0007669"/>
    <property type="project" value="UniProtKB-KW"/>
</dbReference>
<protein>
    <submittedName>
        <fullName evidence="7">Type III restriction protein res subunit</fullName>
    </submittedName>
</protein>
<evidence type="ECO:0000313" key="8">
    <source>
        <dbReference type="Proteomes" id="UP000006852"/>
    </source>
</evidence>
<dbReference type="PROSITE" id="PS51192">
    <property type="entry name" value="HELICASE_ATP_BIND_1"/>
    <property type="match status" value="1"/>
</dbReference>
<organism evidence="7 8">
    <name type="scientific">Treponema succinifaciens (strain ATCC 33096 / DSM 2489 / 6091)</name>
    <dbReference type="NCBI Taxonomy" id="869209"/>
    <lineage>
        <taxon>Bacteria</taxon>
        <taxon>Pseudomonadati</taxon>
        <taxon>Spirochaetota</taxon>
        <taxon>Spirochaetia</taxon>
        <taxon>Spirochaetales</taxon>
        <taxon>Treponemataceae</taxon>
        <taxon>Treponema</taxon>
    </lineage>
</organism>
<dbReference type="InterPro" id="IPR027417">
    <property type="entry name" value="P-loop_NTPase"/>
</dbReference>
<keyword evidence="4" id="KW-0067">ATP-binding</keyword>
<dbReference type="Gene3D" id="3.30.870.10">
    <property type="entry name" value="Endonuclease Chain A"/>
    <property type="match status" value="1"/>
</dbReference>
<dbReference type="eggNOG" id="COG1502">
    <property type="taxonomic scope" value="Bacteria"/>
</dbReference>
<keyword evidence="1" id="KW-0547">Nucleotide-binding</keyword>
<dbReference type="CDD" id="cd17926">
    <property type="entry name" value="DEXHc_RE"/>
    <property type="match status" value="1"/>
</dbReference>
<dbReference type="InterPro" id="IPR050615">
    <property type="entry name" value="ATP-dep_DNA_Helicase"/>
</dbReference>
<evidence type="ECO:0000259" key="6">
    <source>
        <dbReference type="PROSITE" id="PS51194"/>
    </source>
</evidence>
<dbReference type="InterPro" id="IPR014001">
    <property type="entry name" value="Helicase_ATP-bd"/>
</dbReference>
<dbReference type="InterPro" id="IPR025202">
    <property type="entry name" value="PLD-like_dom"/>
</dbReference>
<dbReference type="Gene3D" id="3.40.50.300">
    <property type="entry name" value="P-loop containing nucleotide triphosphate hydrolases"/>
    <property type="match status" value="2"/>
</dbReference>
<dbReference type="KEGG" id="tsu:Tresu_1640"/>
<dbReference type="PANTHER" id="PTHR11274">
    <property type="entry name" value="RAD25/XP-B DNA REPAIR HELICASE"/>
    <property type="match status" value="1"/>
</dbReference>
<dbReference type="SUPFAM" id="SSF56024">
    <property type="entry name" value="Phospholipase D/nuclease"/>
    <property type="match status" value="1"/>
</dbReference>
<feature type="domain" description="Helicase ATP-binding" evidence="5">
    <location>
        <begin position="277"/>
        <end position="450"/>
    </location>
</feature>
<keyword evidence="8" id="KW-1185">Reference proteome</keyword>
<evidence type="ECO:0000259" key="5">
    <source>
        <dbReference type="PROSITE" id="PS51192"/>
    </source>
</evidence>
<dbReference type="EMBL" id="CP002631">
    <property type="protein sequence ID" value="AEB14539.1"/>
    <property type="molecule type" value="Genomic_DNA"/>
</dbReference>
<dbReference type="RefSeq" id="WP_013701820.1">
    <property type="nucleotide sequence ID" value="NC_015385.1"/>
</dbReference>
<dbReference type="PROSITE" id="PS51194">
    <property type="entry name" value="HELICASE_CTER"/>
    <property type="match status" value="1"/>
</dbReference>
<keyword evidence="2" id="KW-0378">Hydrolase</keyword>
<dbReference type="STRING" id="869209.Tresu_1640"/>
<keyword evidence="3" id="KW-0347">Helicase</keyword>
<dbReference type="InterPro" id="IPR006935">
    <property type="entry name" value="Helicase/UvrB_N"/>
</dbReference>
<proteinExistence type="predicted"/>
<dbReference type="eggNOG" id="COG1061">
    <property type="taxonomic scope" value="Bacteria"/>
</dbReference>
<dbReference type="SUPFAM" id="SSF52540">
    <property type="entry name" value="P-loop containing nucleoside triphosphate hydrolases"/>
    <property type="match status" value="1"/>
</dbReference>
<dbReference type="Pfam" id="PF13091">
    <property type="entry name" value="PLDc_2"/>
    <property type="match status" value="1"/>
</dbReference>
<dbReference type="SMART" id="SM00490">
    <property type="entry name" value="HELICc"/>
    <property type="match status" value="1"/>
</dbReference>
<dbReference type="Proteomes" id="UP000006852">
    <property type="component" value="Chromosome"/>
</dbReference>
<dbReference type="InterPro" id="IPR001650">
    <property type="entry name" value="Helicase_C-like"/>
</dbReference>
<evidence type="ECO:0000313" key="7">
    <source>
        <dbReference type="EMBL" id="AEB14539.1"/>
    </source>
</evidence>
<sequence>MLQKFKNPLIDNSQNYKLSSYIKTLLLDENYNEFYIATGYWDIPSVALIFEELNNFLERPDTKIKLLLGKDPEVQNYQLSHADEIDLNDYPASYIKYHLDNIPVVADYEDAISLLLNYCIGENPKFEIHTYQDSNHSSFLHAKCYIFKGKNDSCAIVGSSNFTKKGLEDNSELNYLEMNSSNVVVRPENGTSVKGHIFWFDEKWKNSKSWGKIFIYTVLKTNIGCRSFSKGIENKFISENKKLQIEKIKNGEIENKMNIPRIPLDITLFDYQNEAISEWEKQNYKGIFDMATGTGKTLTGLGAVSKLSEVLNDRLAVFIVCPYQHLVEQWVEDIEKFGMKPIIGYSSSEQKNWKSLLKYAVEDFNLEIKNKTFFCFISTNATFSSEFVQNQISKLHGNALLVVDEAHNFGAEYLRKLLSNKFSYRLALSATLERHGDKEGTQSLYDYFGKKCIEYGLERAIKEKKLTRYKYYPVVVSLTDDEFVYYEQYSREISKCVVKGKNGKLKLNEKGKRIALQRARLVAGAANKIGALKEQIMPYINDNHILVYCGATKVFDENSGLDDSNDDEISEGKRQIEVVTDLLGNLLGMKVAQFTSKENMQERAVIKQEFSEGKNLQALIAIKCLDEGVNIPAIKTAFILASTTNPKEYIQRRGRVLRKSDGKDFAEIYDFITLPRPLTEVIYETEEQKKKGRTLVINELVRAIEFARLSMTEISAMKRIEEIKKLYELTDKDLIFKEDFENEQ</sequence>
<evidence type="ECO:0000256" key="2">
    <source>
        <dbReference type="ARBA" id="ARBA00022801"/>
    </source>
</evidence>
<evidence type="ECO:0000256" key="4">
    <source>
        <dbReference type="ARBA" id="ARBA00022840"/>
    </source>
</evidence>
<feature type="domain" description="Helicase C-terminal" evidence="6">
    <location>
        <begin position="541"/>
        <end position="701"/>
    </location>
</feature>
<dbReference type="Pfam" id="PF00271">
    <property type="entry name" value="Helicase_C"/>
    <property type="match status" value="1"/>
</dbReference>
<dbReference type="AlphaFoldDB" id="F2NSA3"/>